<name>A0AAV2S9V4_MEGNR</name>
<dbReference type="AlphaFoldDB" id="A0AAV2S9V4"/>
<dbReference type="InterPro" id="IPR012337">
    <property type="entry name" value="RNaseH-like_sf"/>
</dbReference>
<gene>
    <name evidence="1" type="ORF">MNOR_LOCUS33524</name>
</gene>
<comment type="caution">
    <text evidence="1">The sequence shown here is derived from an EMBL/GenBank/DDBJ whole genome shotgun (WGS) entry which is preliminary data.</text>
</comment>
<dbReference type="SUPFAM" id="SSF53098">
    <property type="entry name" value="Ribonuclease H-like"/>
    <property type="match status" value="1"/>
</dbReference>
<reference evidence="1 2" key="1">
    <citation type="submission" date="2024-05" db="EMBL/GenBank/DDBJ databases">
        <authorList>
            <person name="Wallberg A."/>
        </authorList>
    </citation>
    <scope>NUCLEOTIDE SEQUENCE [LARGE SCALE GENOMIC DNA]</scope>
</reference>
<dbReference type="EMBL" id="CAXKWB010048569">
    <property type="protein sequence ID" value="CAL4166836.1"/>
    <property type="molecule type" value="Genomic_DNA"/>
</dbReference>
<evidence type="ECO:0000313" key="1">
    <source>
        <dbReference type="EMBL" id="CAL4166836.1"/>
    </source>
</evidence>
<dbReference type="Proteomes" id="UP001497623">
    <property type="component" value="Unassembled WGS sequence"/>
</dbReference>
<dbReference type="PANTHER" id="PTHR37162:SF1">
    <property type="entry name" value="BED-TYPE DOMAIN-CONTAINING PROTEIN"/>
    <property type="match status" value="1"/>
</dbReference>
<dbReference type="PANTHER" id="PTHR37162">
    <property type="entry name" value="HAT FAMILY DIMERISATION DOMAINCONTAINING PROTEIN-RELATED"/>
    <property type="match status" value="1"/>
</dbReference>
<sequence>MLSQLSMDRTSGSYNLSHGVAKTFHNKLIEKLKNSYFSLNLDESTSENHKKFLSVLVSYYCEEEGHIVLEHLASINLIKVDALSLYNELVEIFTKFDLDWDKLCSILMDSCAVMRGPKSGLETRIRERAPHLLDIDGDNCHHVHNGARKIGVQFGKNVETLFNDLHSHFLWSTDLRDWFNDLCDILKIKFTMPERFLDHRWLSCFDVASSTMRLFPAYYIFFFACLPDEDKFDYHDILQGIYVDLKLEDLDHVKRKVKVIHKKIKDKKMTSAGDERKRRIVKHLIYESNKTQLIAYFYSASLQPLKQYVCLFQSKDPLIHKLNEKQLEMFVKFLACYIKTEYLQEKYATGLKNLDIVDNILLPKDQIFYGKHTETVMAKYSKGDSELEEFKINVDMLRKCRQILAKEIAFKQSSHLCNVCY</sequence>
<accession>A0AAV2S9V4</accession>
<evidence type="ECO:0000313" key="2">
    <source>
        <dbReference type="Proteomes" id="UP001497623"/>
    </source>
</evidence>
<proteinExistence type="predicted"/>
<protein>
    <recommendedName>
        <fullName evidence="3">DUF4371 domain-containing protein</fullName>
    </recommendedName>
</protein>
<keyword evidence="2" id="KW-1185">Reference proteome</keyword>
<organism evidence="1 2">
    <name type="scientific">Meganyctiphanes norvegica</name>
    <name type="common">Northern krill</name>
    <name type="synonym">Thysanopoda norvegica</name>
    <dbReference type="NCBI Taxonomy" id="48144"/>
    <lineage>
        <taxon>Eukaryota</taxon>
        <taxon>Metazoa</taxon>
        <taxon>Ecdysozoa</taxon>
        <taxon>Arthropoda</taxon>
        <taxon>Crustacea</taxon>
        <taxon>Multicrustacea</taxon>
        <taxon>Malacostraca</taxon>
        <taxon>Eumalacostraca</taxon>
        <taxon>Eucarida</taxon>
        <taxon>Euphausiacea</taxon>
        <taxon>Euphausiidae</taxon>
        <taxon>Meganyctiphanes</taxon>
    </lineage>
</organism>
<evidence type="ECO:0008006" key="3">
    <source>
        <dbReference type="Google" id="ProtNLM"/>
    </source>
</evidence>